<dbReference type="RefSeq" id="WP_003320761.1">
    <property type="nucleotide sequence ID" value="NZ_JALP01000031.1"/>
</dbReference>
<evidence type="ECO:0000313" key="2">
    <source>
        <dbReference type="EMBL" id="THG91993.1"/>
    </source>
</evidence>
<comment type="caution">
    <text evidence="2">The sequence shown here is derived from an EMBL/GenBank/DDBJ whole genome shotgun (WGS) entry which is preliminary data.</text>
</comment>
<gene>
    <name evidence="2" type="ORF">AJ85_21645</name>
</gene>
<organism evidence="2 3">
    <name type="scientific">Alkalihalobacillus alcalophilus ATCC 27647 = CGMCC 1.3604</name>
    <dbReference type="NCBI Taxonomy" id="1218173"/>
    <lineage>
        <taxon>Bacteria</taxon>
        <taxon>Bacillati</taxon>
        <taxon>Bacillota</taxon>
        <taxon>Bacilli</taxon>
        <taxon>Bacillales</taxon>
        <taxon>Bacillaceae</taxon>
        <taxon>Alkalihalobacillus</taxon>
    </lineage>
</organism>
<name>A0A4S4K2V0_ALKAL</name>
<protein>
    <recommendedName>
        <fullName evidence="1">YcaO domain-containing protein</fullName>
    </recommendedName>
</protein>
<sequence>MLLNKVITNIRSIIDDFNLERFHDSLMNAQGKLFISELDKCRVLIHKESIYMSNNYYDIDKIPHTKIFIGFDILLKKIVLYYLNNLRILDYLLIHDNYAYLFYERQNKKGEKRYFKNSSSDKRIDQDINQSVLKQTLTFYKNGYLYQKDNDLSVIMNREHINIQGHGFSESARKSFYEYLERLAASTKLKNTIFDNYDNLKRNYSVIHPKKLGLYANHFDENLVAYDDSLNTIWANGKSLRNNKGILIPEQYVQYLYKNHVNQFIYDNSNGCALGNSLEEATLFSLLELIERETFLNFWFNDKNLSLRELYLDSNLYKNKYLFFGNEGYELRVFLIKNNVDIPVVLAIIFSEDGNKPINCLIGTGAHMNILHAVDSSIEELYYAFNAYNNFTNPNNLRRRIQKCYEKKKLENIEEHVLYFASKEGTRLVKKKVNKPKIVSLGELIMRYNYRNIDLKQEYNYVVRRILKYYEDVIVVNQTNEYLDHFNLNVSKAFLIGGTPLDFGKRVRLTDTSLSRQIYINDNFHPLG</sequence>
<dbReference type="PANTHER" id="PTHR37809">
    <property type="entry name" value="RIBOSOMAL PROTEIN S12 METHYLTHIOTRANSFERASE ACCESSORY FACTOR YCAO"/>
    <property type="match status" value="1"/>
</dbReference>
<proteinExistence type="predicted"/>
<dbReference type="Pfam" id="PF02624">
    <property type="entry name" value="YcaO"/>
    <property type="match status" value="1"/>
</dbReference>
<evidence type="ECO:0000259" key="1">
    <source>
        <dbReference type="PROSITE" id="PS51664"/>
    </source>
</evidence>
<dbReference type="InterPro" id="IPR003776">
    <property type="entry name" value="YcaO-like_dom"/>
</dbReference>
<feature type="domain" description="YcaO" evidence="1">
    <location>
        <begin position="163"/>
        <end position="528"/>
    </location>
</feature>
<dbReference type="PROSITE" id="PS51664">
    <property type="entry name" value="YCAO"/>
    <property type="match status" value="1"/>
</dbReference>
<dbReference type="EMBL" id="JALP01000031">
    <property type="protein sequence ID" value="THG91993.1"/>
    <property type="molecule type" value="Genomic_DNA"/>
</dbReference>
<dbReference type="Gene3D" id="3.30.1330.230">
    <property type="match status" value="1"/>
</dbReference>
<accession>A0A4S4K2V0</accession>
<reference evidence="2 3" key="1">
    <citation type="submission" date="2014-01" db="EMBL/GenBank/DDBJ databases">
        <title>Draft genome sequencing of Bacillus alcalophilus CGMCC 1.3604.</title>
        <authorList>
            <person name="Yang J."/>
            <person name="Diao L."/>
            <person name="Yang S."/>
        </authorList>
    </citation>
    <scope>NUCLEOTIDE SEQUENCE [LARGE SCALE GENOMIC DNA]</scope>
    <source>
        <strain evidence="2 3">CGMCC 1.3604</strain>
    </source>
</reference>
<dbReference type="OrthoDB" id="2379922at2"/>
<evidence type="ECO:0000313" key="3">
    <source>
        <dbReference type="Proteomes" id="UP000297014"/>
    </source>
</evidence>
<dbReference type="PANTHER" id="PTHR37809:SF1">
    <property type="entry name" value="RIBOSOMAL PROTEIN S12 METHYLTHIOTRANSFERASE ACCESSORY FACTOR YCAO"/>
    <property type="match status" value="1"/>
</dbReference>
<dbReference type="Proteomes" id="UP000297014">
    <property type="component" value="Unassembled WGS sequence"/>
</dbReference>
<dbReference type="AlphaFoldDB" id="A0A4S4K2V0"/>